<dbReference type="PANTHER" id="PTHR11991:SF0">
    <property type="entry name" value="TRANSLATIONALLY-CONTROLLED TUMOR PROTEIN"/>
    <property type="match status" value="1"/>
</dbReference>
<dbReference type="PANTHER" id="PTHR11991">
    <property type="entry name" value="TRANSLATIONALLY CONTROLLED TUMOR PROTEIN-RELATED"/>
    <property type="match status" value="1"/>
</dbReference>
<evidence type="ECO:0000313" key="5">
    <source>
        <dbReference type="Proteomes" id="UP000515135"/>
    </source>
</evidence>
<dbReference type="Proteomes" id="UP000515135">
    <property type="component" value="Unplaced"/>
</dbReference>
<dbReference type="SUPFAM" id="SSF51316">
    <property type="entry name" value="Mss4-like"/>
    <property type="match status" value="1"/>
</dbReference>
<dbReference type="InterPro" id="IPR011323">
    <property type="entry name" value="Mss4/transl-control_tumour"/>
</dbReference>
<comment type="similarity">
    <text evidence="2">Belongs to the TCTP family.</text>
</comment>
<dbReference type="PROSITE" id="PS51797">
    <property type="entry name" value="TCTP_3"/>
    <property type="match status" value="1"/>
</dbReference>
<evidence type="ECO:0000256" key="3">
    <source>
        <dbReference type="SAM" id="SignalP"/>
    </source>
</evidence>
<feature type="domain" description="TCTP" evidence="4">
    <location>
        <begin position="24"/>
        <end position="194"/>
    </location>
</feature>
<organism evidence="5 6">
    <name type="scientific">Branchiostoma belcheri</name>
    <name type="common">Amphioxus</name>
    <dbReference type="NCBI Taxonomy" id="7741"/>
    <lineage>
        <taxon>Eukaryota</taxon>
        <taxon>Metazoa</taxon>
        <taxon>Chordata</taxon>
        <taxon>Cephalochordata</taxon>
        <taxon>Leptocardii</taxon>
        <taxon>Amphioxiformes</taxon>
        <taxon>Branchiostomatidae</taxon>
        <taxon>Branchiostoma</taxon>
    </lineage>
</organism>
<dbReference type="GO" id="GO:0005509">
    <property type="term" value="F:calcium ion binding"/>
    <property type="evidence" value="ECO:0007669"/>
    <property type="project" value="TreeGrafter"/>
</dbReference>
<feature type="signal peptide" evidence="3">
    <location>
        <begin position="1"/>
        <end position="23"/>
    </location>
</feature>
<gene>
    <name evidence="6" type="primary">LOC109471177</name>
</gene>
<dbReference type="AlphaFoldDB" id="A0A6P4YNQ5"/>
<dbReference type="FunFam" id="2.170.150.10:FF:000002">
    <property type="entry name" value="Translationally-controlled tumor protein homolog"/>
    <property type="match status" value="1"/>
</dbReference>
<dbReference type="KEGG" id="bbel:109471177"/>
<feature type="chain" id="PRO_5028340750" description="Translationally-controlled tumor protein homolog" evidence="3">
    <location>
        <begin position="24"/>
        <end position="194"/>
    </location>
</feature>
<dbReference type="Pfam" id="PF00838">
    <property type="entry name" value="TCTP"/>
    <property type="match status" value="1"/>
</dbReference>
<dbReference type="OrthoDB" id="10248936at2759"/>
<reference evidence="6" key="1">
    <citation type="submission" date="2025-08" db="UniProtKB">
        <authorList>
            <consortium name="RefSeq"/>
        </authorList>
    </citation>
    <scope>IDENTIFICATION</scope>
    <source>
        <tissue evidence="6">Gonad</tissue>
    </source>
</reference>
<dbReference type="PRINTS" id="PR01653">
    <property type="entry name" value="TCTPROTEIN"/>
</dbReference>
<name>A0A6P4YNQ5_BRABE</name>
<dbReference type="InterPro" id="IPR034737">
    <property type="entry name" value="TCTP"/>
</dbReference>
<dbReference type="InterPro" id="IPR018105">
    <property type="entry name" value="Translational_control_tumour_p"/>
</dbReference>
<dbReference type="InterPro" id="IPR011057">
    <property type="entry name" value="Mss4-like_sf"/>
</dbReference>
<evidence type="ECO:0000256" key="1">
    <source>
        <dbReference type="ARBA" id="ARBA00014759"/>
    </source>
</evidence>
<evidence type="ECO:0000256" key="2">
    <source>
        <dbReference type="PROSITE-ProRule" id="PRU01133"/>
    </source>
</evidence>
<dbReference type="InterPro" id="IPR018103">
    <property type="entry name" value="Translation_control_tumour_CS"/>
</dbReference>
<dbReference type="Gene3D" id="2.170.150.10">
    <property type="entry name" value="Metal Binding Protein, Guanine Nucleotide Exchange Factor, Chain A"/>
    <property type="match status" value="1"/>
</dbReference>
<dbReference type="GeneID" id="109471177"/>
<dbReference type="PROSITE" id="PS01003">
    <property type="entry name" value="TCTP_2"/>
    <property type="match status" value="1"/>
</dbReference>
<keyword evidence="3" id="KW-0732">Signal</keyword>
<accession>A0A6P4YNQ5</accession>
<sequence length="194" mass="22182">MGPRSAMLFVLFLCATTTHLSVGMIIYKDAITGDEMFSDIYKVKTSEDEIFYEVEGKVVTRKEGSVDDSLIGGDATAQEVAESIDESAVSGVNIVLNHNLQETQFTKHEYMEYMKEYMKKVKEHLEEEQPERVEPFMVAATPAVKHIVQNLENWQFFIGETENKEGMVALLNYREDGITPYMLFFKDGLREERA</sequence>
<evidence type="ECO:0000313" key="6">
    <source>
        <dbReference type="RefSeq" id="XP_019626023.1"/>
    </source>
</evidence>
<evidence type="ECO:0000259" key="4">
    <source>
        <dbReference type="PROSITE" id="PS51797"/>
    </source>
</evidence>
<dbReference type="RefSeq" id="XP_019626023.1">
    <property type="nucleotide sequence ID" value="XM_019770464.1"/>
</dbReference>
<keyword evidence="5" id="KW-1185">Reference proteome</keyword>
<dbReference type="GO" id="GO:0005737">
    <property type="term" value="C:cytoplasm"/>
    <property type="evidence" value="ECO:0007669"/>
    <property type="project" value="TreeGrafter"/>
</dbReference>
<proteinExistence type="inferred from homology"/>
<protein>
    <recommendedName>
        <fullName evidence="1">Translationally-controlled tumor protein homolog</fullName>
    </recommendedName>
</protein>